<evidence type="ECO:0000313" key="1">
    <source>
        <dbReference type="EMBL" id="KAJ0388750.1"/>
    </source>
</evidence>
<dbReference type="Proteomes" id="UP001209570">
    <property type="component" value="Unassembled WGS sequence"/>
</dbReference>
<dbReference type="EMBL" id="JAKCXM010006729">
    <property type="protein sequence ID" value="KAJ0388750.1"/>
    <property type="molecule type" value="Genomic_DNA"/>
</dbReference>
<organism evidence="1 2">
    <name type="scientific">Pythium insidiosum</name>
    <name type="common">Pythiosis disease agent</name>
    <dbReference type="NCBI Taxonomy" id="114742"/>
    <lineage>
        <taxon>Eukaryota</taxon>
        <taxon>Sar</taxon>
        <taxon>Stramenopiles</taxon>
        <taxon>Oomycota</taxon>
        <taxon>Peronosporomycetes</taxon>
        <taxon>Pythiales</taxon>
        <taxon>Pythiaceae</taxon>
        <taxon>Pythium</taxon>
    </lineage>
</organism>
<accession>A0AAD5Q3Q2</accession>
<gene>
    <name evidence="1" type="ORF">P43SY_012035</name>
</gene>
<name>A0AAD5Q3Q2_PYTIN</name>
<protein>
    <submittedName>
        <fullName evidence="1">Uncharacterized protein</fullName>
    </submittedName>
</protein>
<comment type="caution">
    <text evidence="1">The sequence shown here is derived from an EMBL/GenBank/DDBJ whole genome shotgun (WGS) entry which is preliminary data.</text>
</comment>
<dbReference type="AlphaFoldDB" id="A0AAD5Q3Q2"/>
<sequence>MPNVEYCPRGPTHPVLWTSQVLVETELVRYTTHVGLTLPPGLTDPHLIATLLNDGVQRLVHEDFAFFKVSVTIAAGRLWMPCTPHAMTTTSTSSSTRS</sequence>
<keyword evidence="2" id="KW-1185">Reference proteome</keyword>
<reference evidence="1" key="1">
    <citation type="submission" date="2021-12" db="EMBL/GenBank/DDBJ databases">
        <title>Prjna785345.</title>
        <authorList>
            <person name="Rujirawat T."/>
            <person name="Krajaejun T."/>
        </authorList>
    </citation>
    <scope>NUCLEOTIDE SEQUENCE</scope>
    <source>
        <strain evidence="1">Pi057C3</strain>
    </source>
</reference>
<evidence type="ECO:0000313" key="2">
    <source>
        <dbReference type="Proteomes" id="UP001209570"/>
    </source>
</evidence>
<proteinExistence type="predicted"/>